<evidence type="ECO:0000313" key="3">
    <source>
        <dbReference type="EMBL" id="EED92902.1"/>
    </source>
</evidence>
<dbReference type="GeneID" id="7448803"/>
<organism evidence="3 4">
    <name type="scientific">Thalassiosira pseudonana</name>
    <name type="common">Marine diatom</name>
    <name type="synonym">Cyclotella nana</name>
    <dbReference type="NCBI Taxonomy" id="35128"/>
    <lineage>
        <taxon>Eukaryota</taxon>
        <taxon>Sar</taxon>
        <taxon>Stramenopiles</taxon>
        <taxon>Ochrophyta</taxon>
        <taxon>Bacillariophyta</taxon>
        <taxon>Coscinodiscophyceae</taxon>
        <taxon>Thalassiosirophycidae</taxon>
        <taxon>Thalassiosirales</taxon>
        <taxon>Thalassiosiraceae</taxon>
        <taxon>Thalassiosira</taxon>
    </lineage>
</organism>
<sequence>MIGSDFSVVVNGFSLGGALATLFGFFASTDDRLTRNGPVKVFTYGSPYVASHSFADAFRHQEKCKKVQHARIYNSHDIVPHIPFNARATRVSQFVELNRRGCPDC</sequence>
<dbReference type="InterPro" id="IPR051218">
    <property type="entry name" value="Sec_MonoDiacylglyc_Lipase"/>
</dbReference>
<evidence type="ECO:0000313" key="4">
    <source>
        <dbReference type="Proteomes" id="UP000001449"/>
    </source>
</evidence>
<dbReference type="Gene3D" id="3.40.50.1820">
    <property type="entry name" value="alpha/beta hydrolase"/>
    <property type="match status" value="1"/>
</dbReference>
<feature type="domain" description="Fungal lipase-type" evidence="2">
    <location>
        <begin position="5"/>
        <end position="85"/>
    </location>
</feature>
<evidence type="ECO:0000256" key="1">
    <source>
        <dbReference type="SAM" id="Phobius"/>
    </source>
</evidence>
<feature type="transmembrane region" description="Helical" evidence="1">
    <location>
        <begin position="6"/>
        <end position="27"/>
    </location>
</feature>
<dbReference type="PaxDb" id="35128-Thaps262203"/>
<dbReference type="AlphaFoldDB" id="B8BZL5"/>
<evidence type="ECO:0000259" key="2">
    <source>
        <dbReference type="Pfam" id="PF01764"/>
    </source>
</evidence>
<dbReference type="InParanoid" id="B8BZL5"/>
<protein>
    <submittedName>
        <fullName evidence="3">Triacylglycerol lipase-like protein</fullName>
    </submittedName>
</protein>
<dbReference type="Pfam" id="PF01764">
    <property type="entry name" value="Lipase_3"/>
    <property type="match status" value="1"/>
</dbReference>
<proteinExistence type="predicted"/>
<dbReference type="GO" id="GO:0006629">
    <property type="term" value="P:lipid metabolic process"/>
    <property type="evidence" value="ECO:0007669"/>
    <property type="project" value="InterPro"/>
</dbReference>
<accession>B8BZL5</accession>
<reference evidence="3 4" key="1">
    <citation type="journal article" date="2004" name="Science">
        <title>The genome of the diatom Thalassiosira pseudonana: ecology, evolution, and metabolism.</title>
        <authorList>
            <person name="Armbrust E.V."/>
            <person name="Berges J.A."/>
            <person name="Bowler C."/>
            <person name="Green B.R."/>
            <person name="Martinez D."/>
            <person name="Putnam N.H."/>
            <person name="Zhou S."/>
            <person name="Allen A.E."/>
            <person name="Apt K.E."/>
            <person name="Bechner M."/>
            <person name="Brzezinski M.A."/>
            <person name="Chaal B.K."/>
            <person name="Chiovitti A."/>
            <person name="Davis A.K."/>
            <person name="Demarest M.S."/>
            <person name="Detter J.C."/>
            <person name="Glavina T."/>
            <person name="Goodstein D."/>
            <person name="Hadi M.Z."/>
            <person name="Hellsten U."/>
            <person name="Hildebrand M."/>
            <person name="Jenkins B.D."/>
            <person name="Jurka J."/>
            <person name="Kapitonov V.V."/>
            <person name="Kroger N."/>
            <person name="Lau W.W."/>
            <person name="Lane T.W."/>
            <person name="Larimer F.W."/>
            <person name="Lippmeier J.C."/>
            <person name="Lucas S."/>
            <person name="Medina M."/>
            <person name="Montsant A."/>
            <person name="Obornik M."/>
            <person name="Parker M.S."/>
            <person name="Palenik B."/>
            <person name="Pazour G.J."/>
            <person name="Richardson P.M."/>
            <person name="Rynearson T.A."/>
            <person name="Saito M.A."/>
            <person name="Schwartz D.C."/>
            <person name="Thamatrakoln K."/>
            <person name="Valentin K."/>
            <person name="Vardi A."/>
            <person name="Wilkerson F.P."/>
            <person name="Rokhsar D.S."/>
        </authorList>
    </citation>
    <scope>NUCLEOTIDE SEQUENCE [LARGE SCALE GENOMIC DNA]</scope>
    <source>
        <strain evidence="3 4">CCMP1335</strain>
    </source>
</reference>
<dbReference type="RefSeq" id="XP_002289365.1">
    <property type="nucleotide sequence ID" value="XM_002289329.1"/>
</dbReference>
<dbReference type="PANTHER" id="PTHR45856">
    <property type="entry name" value="ALPHA/BETA-HYDROLASES SUPERFAMILY PROTEIN"/>
    <property type="match status" value="1"/>
</dbReference>
<dbReference type="PANTHER" id="PTHR45856:SF11">
    <property type="entry name" value="FUNGAL LIPASE-LIKE DOMAIN-CONTAINING PROTEIN"/>
    <property type="match status" value="1"/>
</dbReference>
<dbReference type="SUPFAM" id="SSF53474">
    <property type="entry name" value="alpha/beta-Hydrolases"/>
    <property type="match status" value="1"/>
</dbReference>
<dbReference type="Proteomes" id="UP000001449">
    <property type="component" value="Chromosome 4"/>
</dbReference>
<keyword evidence="4" id="KW-1185">Reference proteome</keyword>
<dbReference type="InterPro" id="IPR002921">
    <property type="entry name" value="Fungal_lipase-type"/>
</dbReference>
<dbReference type="InterPro" id="IPR029058">
    <property type="entry name" value="AB_hydrolase_fold"/>
</dbReference>
<keyword evidence="1" id="KW-1133">Transmembrane helix</keyword>
<keyword evidence="1" id="KW-0472">Membrane</keyword>
<name>B8BZL5_THAPS</name>
<dbReference type="KEGG" id="tps:THAPSDRAFT_262203"/>
<dbReference type="EMBL" id="CM000641">
    <property type="protein sequence ID" value="EED92902.1"/>
    <property type="molecule type" value="Genomic_DNA"/>
</dbReference>
<keyword evidence="1" id="KW-0812">Transmembrane</keyword>
<dbReference type="HOGENOM" id="CLU_2242022_0_0_1"/>
<reference evidence="3 4" key="2">
    <citation type="journal article" date="2008" name="Nature">
        <title>The Phaeodactylum genome reveals the evolutionary history of diatom genomes.</title>
        <authorList>
            <person name="Bowler C."/>
            <person name="Allen A.E."/>
            <person name="Badger J.H."/>
            <person name="Grimwood J."/>
            <person name="Jabbari K."/>
            <person name="Kuo A."/>
            <person name="Maheswari U."/>
            <person name="Martens C."/>
            <person name="Maumus F."/>
            <person name="Otillar R.P."/>
            <person name="Rayko E."/>
            <person name="Salamov A."/>
            <person name="Vandepoele K."/>
            <person name="Beszteri B."/>
            <person name="Gruber A."/>
            <person name="Heijde M."/>
            <person name="Katinka M."/>
            <person name="Mock T."/>
            <person name="Valentin K."/>
            <person name="Verret F."/>
            <person name="Berges J.A."/>
            <person name="Brownlee C."/>
            <person name="Cadoret J.P."/>
            <person name="Chiovitti A."/>
            <person name="Choi C.J."/>
            <person name="Coesel S."/>
            <person name="De Martino A."/>
            <person name="Detter J.C."/>
            <person name="Durkin C."/>
            <person name="Falciatore A."/>
            <person name="Fournet J."/>
            <person name="Haruta M."/>
            <person name="Huysman M.J."/>
            <person name="Jenkins B.D."/>
            <person name="Jiroutova K."/>
            <person name="Jorgensen R.E."/>
            <person name="Joubert Y."/>
            <person name="Kaplan A."/>
            <person name="Kroger N."/>
            <person name="Kroth P.G."/>
            <person name="La Roche J."/>
            <person name="Lindquist E."/>
            <person name="Lommer M."/>
            <person name="Martin-Jezequel V."/>
            <person name="Lopez P.J."/>
            <person name="Lucas S."/>
            <person name="Mangogna M."/>
            <person name="McGinnis K."/>
            <person name="Medlin L.K."/>
            <person name="Montsant A."/>
            <person name="Oudot-Le Secq M.P."/>
            <person name="Napoli C."/>
            <person name="Obornik M."/>
            <person name="Parker M.S."/>
            <person name="Petit J.L."/>
            <person name="Porcel B.M."/>
            <person name="Poulsen N."/>
            <person name="Robison M."/>
            <person name="Rychlewski L."/>
            <person name="Rynearson T.A."/>
            <person name="Schmutz J."/>
            <person name="Shapiro H."/>
            <person name="Siaut M."/>
            <person name="Stanley M."/>
            <person name="Sussman M.R."/>
            <person name="Taylor A.R."/>
            <person name="Vardi A."/>
            <person name="von Dassow P."/>
            <person name="Vyverman W."/>
            <person name="Willis A."/>
            <person name="Wyrwicz L.S."/>
            <person name="Rokhsar D.S."/>
            <person name="Weissenbach J."/>
            <person name="Armbrust E.V."/>
            <person name="Green B.R."/>
            <person name="Van de Peer Y."/>
            <person name="Grigoriev I.V."/>
        </authorList>
    </citation>
    <scope>NUCLEOTIDE SEQUENCE [LARGE SCALE GENOMIC DNA]</scope>
    <source>
        <strain evidence="3 4">CCMP1335</strain>
    </source>
</reference>
<gene>
    <name evidence="3" type="primary">TAL1_2</name>
    <name evidence="3" type="ORF">THAPSDRAFT_262203</name>
</gene>